<dbReference type="Gene3D" id="3.40.50.1240">
    <property type="entry name" value="Phosphoglycerate mutase-like"/>
    <property type="match status" value="1"/>
</dbReference>
<dbReference type="PANTHER" id="PTHR48100:SF1">
    <property type="entry name" value="HISTIDINE PHOSPHATASE FAMILY PROTEIN-RELATED"/>
    <property type="match status" value="1"/>
</dbReference>
<feature type="region of interest" description="Disordered" evidence="1">
    <location>
        <begin position="344"/>
        <end position="397"/>
    </location>
</feature>
<dbReference type="AlphaFoldDB" id="A0A6C0D391"/>
<evidence type="ECO:0000256" key="1">
    <source>
        <dbReference type="SAM" id="MobiDB-lite"/>
    </source>
</evidence>
<dbReference type="GO" id="GO:0016791">
    <property type="term" value="F:phosphatase activity"/>
    <property type="evidence" value="ECO:0007669"/>
    <property type="project" value="TreeGrafter"/>
</dbReference>
<sequence>MSENMKPEIQNYIIVSHSNRTKTVLKKIEKTINQVVPRVKILGDYEPNSELKSFSIGNCGIILITIKPEETGFTIDAIILDKGNREDNLESKSEVIYHRNLTVSDSKDRTNIEKRYDLLEKLLPPREPVPNESLEGRISKHRGKKYNFFIVRHGQGVHNYKKTLNAISEDMQTKITNMNRPDPELTPLGISQSRQAGEILKKYFDKENYDRATVTYYVSTLLRTHQTLLYFLSNFLVDSYNTEDTVISAIVLPNNGEISDSWAPSRENEPLCANKDSLPRCKSISMPIDNTVNHLFAISLDWKYLEPNVNSEDINISLAFKIKQELNKNNISDQDIIDISKQPLGQPAAQPAAQPLGQPEAQLAAQPAAQPAAQLAAQPAAKPAAQPAAQPVAPTQTNENITFIKDILNKMFTTTKITGGRHRTNCRRQMEKYNKTMKKGKRSKTIKKSFHKK</sequence>
<dbReference type="InterPro" id="IPR013078">
    <property type="entry name" value="His_Pase_superF_clade-1"/>
</dbReference>
<dbReference type="SMART" id="SM00855">
    <property type="entry name" value="PGAM"/>
    <property type="match status" value="1"/>
</dbReference>
<feature type="compositionally biased region" description="Basic residues" evidence="1">
    <location>
        <begin position="435"/>
        <end position="453"/>
    </location>
</feature>
<name>A0A6C0D391_9ZZZZ</name>
<feature type="region of interest" description="Disordered" evidence="1">
    <location>
        <begin position="434"/>
        <end position="453"/>
    </location>
</feature>
<dbReference type="EMBL" id="MN739530">
    <property type="protein sequence ID" value="QHT10862.1"/>
    <property type="molecule type" value="Genomic_DNA"/>
</dbReference>
<reference evidence="2" key="1">
    <citation type="journal article" date="2020" name="Nature">
        <title>Giant virus diversity and host interactions through global metagenomics.</title>
        <authorList>
            <person name="Schulz F."/>
            <person name="Roux S."/>
            <person name="Paez-Espino D."/>
            <person name="Jungbluth S."/>
            <person name="Walsh D.A."/>
            <person name="Denef V.J."/>
            <person name="McMahon K.D."/>
            <person name="Konstantinidis K.T."/>
            <person name="Eloe-Fadrosh E.A."/>
            <person name="Kyrpides N.C."/>
            <person name="Woyke T."/>
        </authorList>
    </citation>
    <scope>NUCLEOTIDE SEQUENCE</scope>
    <source>
        <strain evidence="2">GVMAG-M-3300023174-111</strain>
    </source>
</reference>
<dbReference type="InterPro" id="IPR029033">
    <property type="entry name" value="His_PPase_superfam"/>
</dbReference>
<dbReference type="InterPro" id="IPR050275">
    <property type="entry name" value="PGM_Phosphatase"/>
</dbReference>
<dbReference type="PANTHER" id="PTHR48100">
    <property type="entry name" value="BROAD-SPECIFICITY PHOSPHATASE YOR283W-RELATED"/>
    <property type="match status" value="1"/>
</dbReference>
<protein>
    <submittedName>
        <fullName evidence="2">Uncharacterized protein</fullName>
    </submittedName>
</protein>
<evidence type="ECO:0000313" key="2">
    <source>
        <dbReference type="EMBL" id="QHT10862.1"/>
    </source>
</evidence>
<feature type="compositionally biased region" description="Low complexity" evidence="1">
    <location>
        <begin position="344"/>
        <end position="394"/>
    </location>
</feature>
<organism evidence="2">
    <name type="scientific">viral metagenome</name>
    <dbReference type="NCBI Taxonomy" id="1070528"/>
    <lineage>
        <taxon>unclassified sequences</taxon>
        <taxon>metagenomes</taxon>
        <taxon>organismal metagenomes</taxon>
    </lineage>
</organism>
<dbReference type="SUPFAM" id="SSF53254">
    <property type="entry name" value="Phosphoglycerate mutase-like"/>
    <property type="match status" value="1"/>
</dbReference>
<proteinExistence type="predicted"/>
<accession>A0A6C0D391</accession>
<dbReference type="CDD" id="cd07067">
    <property type="entry name" value="HP_PGM_like"/>
    <property type="match status" value="1"/>
</dbReference>
<dbReference type="Pfam" id="PF00300">
    <property type="entry name" value="His_Phos_1"/>
    <property type="match status" value="1"/>
</dbReference>
<dbReference type="GO" id="GO:0005737">
    <property type="term" value="C:cytoplasm"/>
    <property type="evidence" value="ECO:0007669"/>
    <property type="project" value="TreeGrafter"/>
</dbReference>